<evidence type="ECO:0008006" key="3">
    <source>
        <dbReference type="Google" id="ProtNLM"/>
    </source>
</evidence>
<feature type="region of interest" description="Disordered" evidence="1">
    <location>
        <begin position="107"/>
        <end position="133"/>
    </location>
</feature>
<dbReference type="EMBL" id="BARU01001781">
    <property type="protein sequence ID" value="GAH20699.1"/>
    <property type="molecule type" value="Genomic_DNA"/>
</dbReference>
<comment type="caution">
    <text evidence="2">The sequence shown here is derived from an EMBL/GenBank/DDBJ whole genome shotgun (WGS) entry which is preliminary data.</text>
</comment>
<name>X1EU56_9ZZZZ</name>
<organism evidence="2">
    <name type="scientific">marine sediment metagenome</name>
    <dbReference type="NCBI Taxonomy" id="412755"/>
    <lineage>
        <taxon>unclassified sequences</taxon>
        <taxon>metagenomes</taxon>
        <taxon>ecological metagenomes</taxon>
    </lineage>
</organism>
<evidence type="ECO:0000256" key="1">
    <source>
        <dbReference type="SAM" id="MobiDB-lite"/>
    </source>
</evidence>
<accession>X1EU56</accession>
<feature type="compositionally biased region" description="Basic residues" evidence="1">
    <location>
        <begin position="108"/>
        <end position="119"/>
    </location>
</feature>
<reference evidence="2" key="1">
    <citation type="journal article" date="2014" name="Front. Microbiol.">
        <title>High frequency of phylogenetically diverse reductive dehalogenase-homologous genes in deep subseafloor sedimentary metagenomes.</title>
        <authorList>
            <person name="Kawai M."/>
            <person name="Futagami T."/>
            <person name="Toyoda A."/>
            <person name="Takaki Y."/>
            <person name="Nishi S."/>
            <person name="Hori S."/>
            <person name="Arai W."/>
            <person name="Tsubouchi T."/>
            <person name="Morono Y."/>
            <person name="Uchiyama I."/>
            <person name="Ito T."/>
            <person name="Fujiyama A."/>
            <person name="Inagaki F."/>
            <person name="Takami H."/>
        </authorList>
    </citation>
    <scope>NUCLEOTIDE SEQUENCE</scope>
    <source>
        <strain evidence="2">Expedition CK06-06</strain>
    </source>
</reference>
<protein>
    <recommendedName>
        <fullName evidence="3">Helix-turn-helix domain-containing protein</fullName>
    </recommendedName>
</protein>
<sequence length="179" mass="21727">MAKRRKKYRLPYWIRSQDFRLLNNSQKDFLGYLYYFGPDTCWQWNCRLQKKFHRCRRTIQYWLAKLKELGFVWIENPYGNQRLIHTRLIPSPEHWINLMAKMALPKQPAKHKRRRRARRGFPPPVHDGDSPAFIEQTRRDIISELVHRGETIETATKVADQIILRDPQKRHKRPQKKGL</sequence>
<dbReference type="AlphaFoldDB" id="X1EU56"/>
<gene>
    <name evidence="2" type="ORF">S03H2_04481</name>
</gene>
<evidence type="ECO:0000313" key="2">
    <source>
        <dbReference type="EMBL" id="GAH20699.1"/>
    </source>
</evidence>
<proteinExistence type="predicted"/>